<dbReference type="PANTHER" id="PTHR30146:SF105">
    <property type="entry name" value="CATABOLITE CONTROL PROTEIN B"/>
    <property type="match status" value="1"/>
</dbReference>
<evidence type="ECO:0000313" key="6">
    <source>
        <dbReference type="Proteomes" id="UP000318102"/>
    </source>
</evidence>
<evidence type="ECO:0000256" key="3">
    <source>
        <dbReference type="ARBA" id="ARBA00023163"/>
    </source>
</evidence>
<dbReference type="InterPro" id="IPR028082">
    <property type="entry name" value="Peripla_BP_I"/>
</dbReference>
<organism evidence="5 6">
    <name type="scientific">Paenibacillus agilis</name>
    <dbReference type="NCBI Taxonomy" id="3020863"/>
    <lineage>
        <taxon>Bacteria</taxon>
        <taxon>Bacillati</taxon>
        <taxon>Bacillota</taxon>
        <taxon>Bacilli</taxon>
        <taxon>Bacillales</taxon>
        <taxon>Paenibacillaceae</taxon>
        <taxon>Paenibacillus</taxon>
    </lineage>
</organism>
<dbReference type="Pfam" id="PF00356">
    <property type="entry name" value="LacI"/>
    <property type="match status" value="1"/>
</dbReference>
<name>A0A559ILM8_9BACL</name>
<dbReference type="Pfam" id="PF00532">
    <property type="entry name" value="Peripla_BP_1"/>
    <property type="match status" value="1"/>
</dbReference>
<feature type="domain" description="HTH lacI-type" evidence="4">
    <location>
        <begin position="2"/>
        <end position="56"/>
    </location>
</feature>
<dbReference type="EMBL" id="VNJK01000003">
    <property type="protein sequence ID" value="TVX88393.1"/>
    <property type="molecule type" value="Genomic_DNA"/>
</dbReference>
<evidence type="ECO:0000256" key="2">
    <source>
        <dbReference type="ARBA" id="ARBA00023125"/>
    </source>
</evidence>
<dbReference type="SMART" id="SM00354">
    <property type="entry name" value="HTH_LACI"/>
    <property type="match status" value="1"/>
</dbReference>
<dbReference type="SUPFAM" id="SSF53822">
    <property type="entry name" value="Periplasmic binding protein-like I"/>
    <property type="match status" value="1"/>
</dbReference>
<accession>A0A559ILM8</accession>
<keyword evidence="3" id="KW-0804">Transcription</keyword>
<sequence length="330" mass="37928">MANIRQIAKEAGVSVTTVSRVLNGHPYVSEDKRQAVIEAMEQLQYTPNRNAVHLAKGRTFMVAVMLPFANHPYFSGLVDGIAYEALQHQYRVILCQTDYSISEEERALQLLRDKLVDGVIICSRQSSWHDIEPYKVYGPVVACEYTDVQRFSSIYMDHYQTMKHALDVLMEYGHRRIGYCLGRPDSYNSDKRIRAYREALHQLGEPFRPEWGFHHCYNVEDGAEVIRTLLQMKERPTALLVAGDQSAAGMMLELRNHSEADVQSFSIIGFDNLPIAKVLGLTTFDLSSYDIGRKAFELFKHQLDQPDDPPERHELPFRMIHRSSVYRINT</sequence>
<dbReference type="Proteomes" id="UP000318102">
    <property type="component" value="Unassembled WGS sequence"/>
</dbReference>
<dbReference type="SUPFAM" id="SSF47413">
    <property type="entry name" value="lambda repressor-like DNA-binding domains"/>
    <property type="match status" value="1"/>
</dbReference>
<dbReference type="PROSITE" id="PS50932">
    <property type="entry name" value="HTH_LACI_2"/>
    <property type="match status" value="1"/>
</dbReference>
<dbReference type="GO" id="GO:0003700">
    <property type="term" value="F:DNA-binding transcription factor activity"/>
    <property type="evidence" value="ECO:0007669"/>
    <property type="project" value="TreeGrafter"/>
</dbReference>
<gene>
    <name evidence="5" type="ORF">FPZ44_21155</name>
</gene>
<dbReference type="CDD" id="cd06286">
    <property type="entry name" value="PBP1_CcpB-like"/>
    <property type="match status" value="1"/>
</dbReference>
<dbReference type="Gene3D" id="1.10.260.40">
    <property type="entry name" value="lambda repressor-like DNA-binding domains"/>
    <property type="match status" value="1"/>
</dbReference>
<evidence type="ECO:0000259" key="4">
    <source>
        <dbReference type="PROSITE" id="PS50932"/>
    </source>
</evidence>
<dbReference type="AlphaFoldDB" id="A0A559ILM8"/>
<dbReference type="CDD" id="cd01392">
    <property type="entry name" value="HTH_LacI"/>
    <property type="match status" value="1"/>
</dbReference>
<dbReference type="InterPro" id="IPR010982">
    <property type="entry name" value="Lambda_DNA-bd_dom_sf"/>
</dbReference>
<comment type="caution">
    <text evidence="5">The sequence shown here is derived from an EMBL/GenBank/DDBJ whole genome shotgun (WGS) entry which is preliminary data.</text>
</comment>
<keyword evidence="2 5" id="KW-0238">DNA-binding</keyword>
<dbReference type="OrthoDB" id="9798934at2"/>
<dbReference type="GO" id="GO:0000976">
    <property type="term" value="F:transcription cis-regulatory region binding"/>
    <property type="evidence" value="ECO:0007669"/>
    <property type="project" value="TreeGrafter"/>
</dbReference>
<evidence type="ECO:0000313" key="5">
    <source>
        <dbReference type="EMBL" id="TVX88393.1"/>
    </source>
</evidence>
<evidence type="ECO:0000256" key="1">
    <source>
        <dbReference type="ARBA" id="ARBA00023015"/>
    </source>
</evidence>
<reference evidence="5 6" key="1">
    <citation type="submission" date="2019-07" db="EMBL/GenBank/DDBJ databases">
        <authorList>
            <person name="Kim J."/>
        </authorList>
    </citation>
    <scope>NUCLEOTIDE SEQUENCE [LARGE SCALE GENOMIC DNA]</scope>
    <source>
        <strain evidence="5 6">N4</strain>
    </source>
</reference>
<dbReference type="PRINTS" id="PR00036">
    <property type="entry name" value="HTHLACI"/>
</dbReference>
<proteinExistence type="predicted"/>
<dbReference type="InterPro" id="IPR000843">
    <property type="entry name" value="HTH_LacI"/>
</dbReference>
<protein>
    <submittedName>
        <fullName evidence="5">LacI family DNA-binding transcriptional regulator</fullName>
    </submittedName>
</protein>
<dbReference type="PANTHER" id="PTHR30146">
    <property type="entry name" value="LACI-RELATED TRANSCRIPTIONAL REPRESSOR"/>
    <property type="match status" value="1"/>
</dbReference>
<keyword evidence="6" id="KW-1185">Reference proteome</keyword>
<keyword evidence="1" id="KW-0805">Transcription regulation</keyword>
<dbReference type="InterPro" id="IPR001761">
    <property type="entry name" value="Peripla_BP/Lac1_sug-bd_dom"/>
</dbReference>
<dbReference type="Gene3D" id="3.40.50.2300">
    <property type="match status" value="2"/>
</dbReference>
<dbReference type="RefSeq" id="WP_144993642.1">
    <property type="nucleotide sequence ID" value="NZ_VNJK01000003.1"/>
</dbReference>